<keyword evidence="4" id="KW-0479">Metal-binding</keyword>
<evidence type="ECO:0000256" key="3">
    <source>
        <dbReference type="ARBA" id="ARBA00022617"/>
    </source>
</evidence>
<dbReference type="InterPro" id="IPR000971">
    <property type="entry name" value="Globin"/>
</dbReference>
<dbReference type="InterPro" id="IPR009050">
    <property type="entry name" value="Globin-like_sf"/>
</dbReference>
<reference evidence="8" key="1">
    <citation type="submission" date="2020-07" db="EMBL/GenBank/DDBJ databases">
        <title>Genome sequence and genetic diversity analysis of an under-domesticated orphan crop, white fonio (Digitaria exilis).</title>
        <authorList>
            <person name="Bennetzen J.L."/>
            <person name="Chen S."/>
            <person name="Ma X."/>
            <person name="Wang X."/>
            <person name="Yssel A.E.J."/>
            <person name="Chaluvadi S.R."/>
            <person name="Johnson M."/>
            <person name="Gangashetty P."/>
            <person name="Hamidou F."/>
            <person name="Sanogo M.D."/>
            <person name="Zwaenepoel A."/>
            <person name="Wallace J."/>
            <person name="Van De Peer Y."/>
            <person name="Van Deynze A."/>
        </authorList>
    </citation>
    <scope>NUCLEOTIDE SEQUENCE</scope>
    <source>
        <tissue evidence="8">Leaves</tissue>
    </source>
</reference>
<dbReference type="InterPro" id="IPR012292">
    <property type="entry name" value="Globin/Proto"/>
</dbReference>
<evidence type="ECO:0000256" key="2">
    <source>
        <dbReference type="ARBA" id="ARBA00007609"/>
    </source>
</evidence>
<dbReference type="SUPFAM" id="SSF46458">
    <property type="entry name" value="Globin-like"/>
    <property type="match status" value="3"/>
</dbReference>
<organism evidence="8 9">
    <name type="scientific">Digitaria exilis</name>
    <dbReference type="NCBI Taxonomy" id="1010633"/>
    <lineage>
        <taxon>Eukaryota</taxon>
        <taxon>Viridiplantae</taxon>
        <taxon>Streptophyta</taxon>
        <taxon>Embryophyta</taxon>
        <taxon>Tracheophyta</taxon>
        <taxon>Spermatophyta</taxon>
        <taxon>Magnoliopsida</taxon>
        <taxon>Liliopsida</taxon>
        <taxon>Poales</taxon>
        <taxon>Poaceae</taxon>
        <taxon>PACMAD clade</taxon>
        <taxon>Panicoideae</taxon>
        <taxon>Panicodae</taxon>
        <taxon>Paniceae</taxon>
        <taxon>Anthephorinae</taxon>
        <taxon>Digitaria</taxon>
    </lineage>
</organism>
<evidence type="ECO:0000259" key="7">
    <source>
        <dbReference type="PROSITE" id="PS01033"/>
    </source>
</evidence>
<name>A0A835EY07_9POAL</name>
<feature type="domain" description="Globin" evidence="7">
    <location>
        <begin position="2"/>
        <end position="214"/>
    </location>
</feature>
<dbReference type="PROSITE" id="PS01033">
    <property type="entry name" value="GLOBIN"/>
    <property type="match status" value="1"/>
</dbReference>
<keyword evidence="5" id="KW-0408">Iron</keyword>
<keyword evidence="3" id="KW-0349">Heme</keyword>
<dbReference type="PANTHER" id="PTHR22924:SF95">
    <property type="entry name" value="OS05G0517600 PROTEIN"/>
    <property type="match status" value="1"/>
</dbReference>
<protein>
    <recommendedName>
        <fullName evidence="7">Globin domain-containing protein</fullName>
    </recommendedName>
</protein>
<comment type="similarity">
    <text evidence="2">Belongs to the plant globin family.</text>
</comment>
<dbReference type="AlphaFoldDB" id="A0A835EY07"/>
<dbReference type="GO" id="GO:0020037">
    <property type="term" value="F:heme binding"/>
    <property type="evidence" value="ECO:0007669"/>
    <property type="project" value="InterPro"/>
</dbReference>
<dbReference type="OrthoDB" id="436496at2759"/>
<dbReference type="Proteomes" id="UP000636709">
    <property type="component" value="Unassembled WGS sequence"/>
</dbReference>
<gene>
    <name evidence="8" type="ORF">HU200_023949</name>
</gene>
<proteinExistence type="inferred from homology"/>
<dbReference type="PANTHER" id="PTHR22924">
    <property type="entry name" value="LEGHEMOGLOBIN-RELATED"/>
    <property type="match status" value="1"/>
</dbReference>
<accession>A0A835EY07</accession>
<evidence type="ECO:0000256" key="1">
    <source>
        <dbReference type="ARBA" id="ARBA00001970"/>
    </source>
</evidence>
<dbReference type="EMBL" id="JACEFO010001700">
    <property type="protein sequence ID" value="KAF8719254.1"/>
    <property type="molecule type" value="Genomic_DNA"/>
</dbReference>
<dbReference type="GO" id="GO:0019825">
    <property type="term" value="F:oxygen binding"/>
    <property type="evidence" value="ECO:0007669"/>
    <property type="project" value="InterPro"/>
</dbReference>
<evidence type="ECO:0000313" key="8">
    <source>
        <dbReference type="EMBL" id="KAF8719254.1"/>
    </source>
</evidence>
<evidence type="ECO:0000256" key="6">
    <source>
        <dbReference type="ARBA" id="ARBA00048118"/>
    </source>
</evidence>
<dbReference type="PRINTS" id="PR00188">
    <property type="entry name" value="PLANTGLOBIN"/>
</dbReference>
<sequence>MGFSEAQEELVLRSWKAMKKDTESIALKFFFRIFEIAPGAKQMFSFLQDAGDDAPLENHPKLKTHAQPFAALDFSVSAQLWFCVSLASRLCVCSATTNECELVFPQACESATQLRSTGDVKVREAALKRLGATHVKAGVADAHFEVSTVSPQQVSKEAGRVDGSKTLSWNAQVVKTALLDTIRDAVPDMWTPEMKAAWEEAYDQLAAAIKEEMKKAAAAAS</sequence>
<evidence type="ECO:0000256" key="5">
    <source>
        <dbReference type="ARBA" id="ARBA00023004"/>
    </source>
</evidence>
<evidence type="ECO:0000256" key="4">
    <source>
        <dbReference type="ARBA" id="ARBA00022723"/>
    </source>
</evidence>
<comment type="catalytic activity">
    <reaction evidence="6">
        <text>Fe(III)-heme b-[protein] + nitric oxide + H2O = Fe(II)-heme b-[protein] + nitrite + 2 H(+)</text>
        <dbReference type="Rhea" id="RHEA:77711"/>
        <dbReference type="Rhea" id="RHEA-COMP:18975"/>
        <dbReference type="Rhea" id="RHEA-COMP:18976"/>
        <dbReference type="ChEBI" id="CHEBI:15377"/>
        <dbReference type="ChEBI" id="CHEBI:15378"/>
        <dbReference type="ChEBI" id="CHEBI:16301"/>
        <dbReference type="ChEBI" id="CHEBI:16480"/>
        <dbReference type="ChEBI" id="CHEBI:55376"/>
        <dbReference type="ChEBI" id="CHEBI:60344"/>
    </reaction>
    <physiologicalReaction direction="right-to-left" evidence="6">
        <dbReference type="Rhea" id="RHEA:77713"/>
    </physiologicalReaction>
</comment>
<dbReference type="GO" id="GO:0046872">
    <property type="term" value="F:metal ion binding"/>
    <property type="evidence" value="ECO:0007669"/>
    <property type="project" value="UniProtKB-KW"/>
</dbReference>
<comment type="caution">
    <text evidence="8">The sequence shown here is derived from an EMBL/GenBank/DDBJ whole genome shotgun (WGS) entry which is preliminary data.</text>
</comment>
<evidence type="ECO:0000313" key="9">
    <source>
        <dbReference type="Proteomes" id="UP000636709"/>
    </source>
</evidence>
<dbReference type="Gene3D" id="1.10.490.10">
    <property type="entry name" value="Globins"/>
    <property type="match status" value="3"/>
</dbReference>
<dbReference type="InterPro" id="IPR001032">
    <property type="entry name" value="Leghaemoglobin-like"/>
</dbReference>
<keyword evidence="9" id="KW-1185">Reference proteome</keyword>
<comment type="cofactor">
    <cofactor evidence="1">
        <name>heme b</name>
        <dbReference type="ChEBI" id="CHEBI:60344"/>
    </cofactor>
</comment>